<protein>
    <submittedName>
        <fullName evidence="2">Uncharacterized protein</fullName>
    </submittedName>
</protein>
<name>A0A834JU59_VESGE</name>
<dbReference type="Proteomes" id="UP000617340">
    <property type="component" value="Unassembled WGS sequence"/>
</dbReference>
<dbReference type="AlphaFoldDB" id="A0A834JU59"/>
<feature type="compositionally biased region" description="Basic and acidic residues" evidence="1">
    <location>
        <begin position="20"/>
        <end position="55"/>
    </location>
</feature>
<gene>
    <name evidence="2" type="ORF">HZH68_011134</name>
</gene>
<organism evidence="2 3">
    <name type="scientific">Vespula germanica</name>
    <name type="common">German yellow jacket</name>
    <name type="synonym">Paravespula germanica</name>
    <dbReference type="NCBI Taxonomy" id="30212"/>
    <lineage>
        <taxon>Eukaryota</taxon>
        <taxon>Metazoa</taxon>
        <taxon>Ecdysozoa</taxon>
        <taxon>Arthropoda</taxon>
        <taxon>Hexapoda</taxon>
        <taxon>Insecta</taxon>
        <taxon>Pterygota</taxon>
        <taxon>Neoptera</taxon>
        <taxon>Endopterygota</taxon>
        <taxon>Hymenoptera</taxon>
        <taxon>Apocrita</taxon>
        <taxon>Aculeata</taxon>
        <taxon>Vespoidea</taxon>
        <taxon>Vespidae</taxon>
        <taxon>Vespinae</taxon>
        <taxon>Vespula</taxon>
    </lineage>
</organism>
<comment type="caution">
    <text evidence="2">The sequence shown here is derived from an EMBL/GenBank/DDBJ whole genome shotgun (WGS) entry which is preliminary data.</text>
</comment>
<evidence type="ECO:0000313" key="3">
    <source>
        <dbReference type="Proteomes" id="UP000617340"/>
    </source>
</evidence>
<accession>A0A834JU59</accession>
<reference evidence="2" key="1">
    <citation type="journal article" date="2020" name="G3 (Bethesda)">
        <title>High-Quality Assemblies for Three Invasive Social Wasps from the &lt;i&gt;Vespula&lt;/i&gt; Genus.</title>
        <authorList>
            <person name="Harrop T.W.R."/>
            <person name="Guhlin J."/>
            <person name="McLaughlin G.M."/>
            <person name="Permina E."/>
            <person name="Stockwell P."/>
            <person name="Gilligan J."/>
            <person name="Le Lec M.F."/>
            <person name="Gruber M.A.M."/>
            <person name="Quinn O."/>
            <person name="Lovegrove M."/>
            <person name="Duncan E.J."/>
            <person name="Remnant E.J."/>
            <person name="Van Eeckhoven J."/>
            <person name="Graham B."/>
            <person name="Knapp R.A."/>
            <person name="Langford K.W."/>
            <person name="Kronenberg Z."/>
            <person name="Press M.O."/>
            <person name="Eacker S.M."/>
            <person name="Wilson-Rankin E.E."/>
            <person name="Purcell J."/>
            <person name="Lester P.J."/>
            <person name="Dearden P.K."/>
        </authorList>
    </citation>
    <scope>NUCLEOTIDE SEQUENCE</scope>
    <source>
        <strain evidence="2">Linc-1</strain>
    </source>
</reference>
<evidence type="ECO:0000313" key="2">
    <source>
        <dbReference type="EMBL" id="KAF7391591.1"/>
    </source>
</evidence>
<feature type="region of interest" description="Disordered" evidence="1">
    <location>
        <begin position="15"/>
        <end position="56"/>
    </location>
</feature>
<dbReference type="EMBL" id="JACSDZ010000011">
    <property type="protein sequence ID" value="KAF7391591.1"/>
    <property type="molecule type" value="Genomic_DNA"/>
</dbReference>
<sequence length="76" mass="9527">MAVSFPISRSIKNMTARGVAQERRSNRIFKEDRKRDREKERKREKEKEKEREKDRRQCRRILKRVKIRRKDNIDTR</sequence>
<evidence type="ECO:0000256" key="1">
    <source>
        <dbReference type="SAM" id="MobiDB-lite"/>
    </source>
</evidence>
<proteinExistence type="predicted"/>
<keyword evidence="3" id="KW-1185">Reference proteome</keyword>